<gene>
    <name evidence="4" type="ORF">K5V21_15795</name>
</gene>
<dbReference type="Proteomes" id="UP001299068">
    <property type="component" value="Unassembled WGS sequence"/>
</dbReference>
<evidence type="ECO:0000259" key="3">
    <source>
        <dbReference type="PROSITE" id="PS51186"/>
    </source>
</evidence>
<name>A0ABS7L1H7_CLOSR</name>
<dbReference type="PANTHER" id="PTHR43420">
    <property type="entry name" value="ACETYLTRANSFERASE"/>
    <property type="match status" value="1"/>
</dbReference>
<reference evidence="4 5" key="1">
    <citation type="journal article" date="2021" name="Cell Host Microbe">
        <title>in vivo commensal control of Clostridioides difficile virulence.</title>
        <authorList>
            <person name="Girinathan B.P."/>
            <person name="Dibenedetto N."/>
            <person name="Worley J.N."/>
            <person name="Peltier J."/>
            <person name="Arrieta-Ortiz M.L."/>
            <person name="Rupa Christinal Immanuel S."/>
            <person name="Lavin R."/>
            <person name="Delaney M.L."/>
            <person name="Cummins C."/>
            <person name="Hoffmann M."/>
            <person name="Luo Y."/>
            <person name="Gonzalez-Escalona N."/>
            <person name="Allard M."/>
            <person name="Onderdonk A.B."/>
            <person name="Gerber G.K."/>
            <person name="Sonenshein A.L."/>
            <person name="Baliga N."/>
            <person name="Dupuy B."/>
            <person name="Bry L."/>
        </authorList>
    </citation>
    <scope>NUCLEOTIDE SEQUENCE [LARGE SCALE GENOMIC DNA]</scope>
    <source>
        <strain evidence="4 5">DSM 599</strain>
    </source>
</reference>
<protein>
    <submittedName>
        <fullName evidence="4">GNAT family N-acetyltransferase</fullName>
    </submittedName>
</protein>
<evidence type="ECO:0000256" key="1">
    <source>
        <dbReference type="ARBA" id="ARBA00022679"/>
    </source>
</evidence>
<proteinExistence type="predicted"/>
<organism evidence="4 5">
    <name type="scientific">Clostridium sardiniense</name>
    <name type="common">Clostridium absonum</name>
    <dbReference type="NCBI Taxonomy" id="29369"/>
    <lineage>
        <taxon>Bacteria</taxon>
        <taxon>Bacillati</taxon>
        <taxon>Bacillota</taxon>
        <taxon>Clostridia</taxon>
        <taxon>Eubacteriales</taxon>
        <taxon>Clostridiaceae</taxon>
        <taxon>Clostridium</taxon>
    </lineage>
</organism>
<evidence type="ECO:0000313" key="4">
    <source>
        <dbReference type="EMBL" id="MBY0756908.1"/>
    </source>
</evidence>
<keyword evidence="1" id="KW-0808">Transferase</keyword>
<evidence type="ECO:0000256" key="2">
    <source>
        <dbReference type="ARBA" id="ARBA00023315"/>
    </source>
</evidence>
<dbReference type="CDD" id="cd04301">
    <property type="entry name" value="NAT_SF"/>
    <property type="match status" value="1"/>
</dbReference>
<dbReference type="InterPro" id="IPR016181">
    <property type="entry name" value="Acyl_CoA_acyltransferase"/>
</dbReference>
<accession>A0ABS7L1H7</accession>
<dbReference type="PANTHER" id="PTHR43420:SF52">
    <property type="entry name" value="N-ACETYLTRANSFERASE YODP"/>
    <property type="match status" value="1"/>
</dbReference>
<keyword evidence="5" id="KW-1185">Reference proteome</keyword>
<dbReference type="Pfam" id="PF00583">
    <property type="entry name" value="Acetyltransf_1"/>
    <property type="match status" value="1"/>
</dbReference>
<keyword evidence="2" id="KW-0012">Acyltransferase</keyword>
<feature type="domain" description="N-acetyltransferase" evidence="3">
    <location>
        <begin position="1"/>
        <end position="186"/>
    </location>
</feature>
<dbReference type="RefSeq" id="WP_221862114.1">
    <property type="nucleotide sequence ID" value="NZ_JAIKTU010000014.1"/>
</dbReference>
<dbReference type="EMBL" id="JAIKTU010000014">
    <property type="protein sequence ID" value="MBY0756908.1"/>
    <property type="molecule type" value="Genomic_DNA"/>
</dbReference>
<dbReference type="InterPro" id="IPR050680">
    <property type="entry name" value="YpeA/RimI_acetyltransf"/>
</dbReference>
<dbReference type="Gene3D" id="3.40.630.30">
    <property type="match status" value="1"/>
</dbReference>
<sequence>MIRQAEKEDVKQVVPLLLNAMYDIAFMLTGGKTESEVVENLEYLFKKRGNRLSFENTLVKEVEGKFAGVIVCYHGSDSKKLDSPIIYNLRENTGKEIHFFDKEAEEDEFYIDTLSVSKNFRGKGLGTDLIKGAERISKERGHKKISLNVDVENVRAYNLYSKLGYRVDKEILINNHKYFHMIKKIH</sequence>
<evidence type="ECO:0000313" key="5">
    <source>
        <dbReference type="Proteomes" id="UP001299068"/>
    </source>
</evidence>
<dbReference type="InterPro" id="IPR000182">
    <property type="entry name" value="GNAT_dom"/>
</dbReference>
<dbReference type="SUPFAM" id="SSF55729">
    <property type="entry name" value="Acyl-CoA N-acyltransferases (Nat)"/>
    <property type="match status" value="1"/>
</dbReference>
<comment type="caution">
    <text evidence="4">The sequence shown here is derived from an EMBL/GenBank/DDBJ whole genome shotgun (WGS) entry which is preliminary data.</text>
</comment>
<dbReference type="PROSITE" id="PS51186">
    <property type="entry name" value="GNAT"/>
    <property type="match status" value="1"/>
</dbReference>